<evidence type="ECO:0000313" key="3">
    <source>
        <dbReference type="Proteomes" id="UP000287605"/>
    </source>
</evidence>
<dbReference type="PANTHER" id="PTHR18964:SF170">
    <property type="entry name" value="SUGAR KINASE"/>
    <property type="match status" value="1"/>
</dbReference>
<comment type="similarity">
    <text evidence="1">Belongs to the ROK (NagC/XylR) family.</text>
</comment>
<protein>
    <recommendedName>
        <fullName evidence="4">ROK family protein</fullName>
    </recommendedName>
</protein>
<dbReference type="InterPro" id="IPR043129">
    <property type="entry name" value="ATPase_NBD"/>
</dbReference>
<evidence type="ECO:0000313" key="2">
    <source>
        <dbReference type="EMBL" id="RSU08928.1"/>
    </source>
</evidence>
<name>A0A430ALE2_9ENTE</name>
<dbReference type="Pfam" id="PF00480">
    <property type="entry name" value="ROK"/>
    <property type="match status" value="1"/>
</dbReference>
<evidence type="ECO:0008006" key="4">
    <source>
        <dbReference type="Google" id="ProtNLM"/>
    </source>
</evidence>
<evidence type="ECO:0000256" key="1">
    <source>
        <dbReference type="ARBA" id="ARBA00006479"/>
    </source>
</evidence>
<organism evidence="2 3">
    <name type="scientific">Vagococcus elongatus</name>
    <dbReference type="NCBI Taxonomy" id="180344"/>
    <lineage>
        <taxon>Bacteria</taxon>
        <taxon>Bacillati</taxon>
        <taxon>Bacillota</taxon>
        <taxon>Bacilli</taxon>
        <taxon>Lactobacillales</taxon>
        <taxon>Enterococcaceae</taxon>
        <taxon>Vagococcus</taxon>
    </lineage>
</organism>
<dbReference type="InterPro" id="IPR000600">
    <property type="entry name" value="ROK"/>
</dbReference>
<comment type="caution">
    <text evidence="2">The sequence shown here is derived from an EMBL/GenBank/DDBJ whole genome shotgun (WGS) entry which is preliminary data.</text>
</comment>
<accession>A0A430ALE2</accession>
<dbReference type="PANTHER" id="PTHR18964">
    <property type="entry name" value="ROK (REPRESSOR, ORF, KINASE) FAMILY"/>
    <property type="match status" value="1"/>
</dbReference>
<sequence length="299" mass="33056">MGNINILSIDIGGTYIKYGLYNTDTHQLTHVDALPTPTHSFEALAATINSLKKQFEEHLISGIAFSLPGTIHADSGLVIQGGALQYNNQINFIEVFKHQLNCPVSIENDARCAALAELWKGNLKNVQNGLVLVIGTGLGGAIIQNGTIYAGAHRYAGELSMIVTKSIRKYGAQAVLGNQVSIPLFIQHMSQKIGKSIEGPELFQLIEDGHPELNKEFQKYLDNFVQQIFNFQISYDPEQILIGGGISRNQFFMDRLVNTMENFYQLLPIQIPHAKLKTCKFKNNANLIGAVKHYLDSIG</sequence>
<keyword evidence="3" id="KW-1185">Reference proteome</keyword>
<dbReference type="Proteomes" id="UP000287605">
    <property type="component" value="Unassembled WGS sequence"/>
</dbReference>
<gene>
    <name evidence="2" type="ORF">CBF29_12770</name>
</gene>
<dbReference type="RefSeq" id="WP_126810096.1">
    <property type="nucleotide sequence ID" value="NZ_NGKA01000030.1"/>
</dbReference>
<dbReference type="OrthoDB" id="9795247at2"/>
<dbReference type="CDD" id="cd24152">
    <property type="entry name" value="ASKHA_NBD_ROK-like"/>
    <property type="match status" value="1"/>
</dbReference>
<proteinExistence type="inferred from homology"/>
<dbReference type="AlphaFoldDB" id="A0A430ALE2"/>
<dbReference type="EMBL" id="NGKA01000030">
    <property type="protein sequence ID" value="RSU08928.1"/>
    <property type="molecule type" value="Genomic_DNA"/>
</dbReference>
<dbReference type="SUPFAM" id="SSF53067">
    <property type="entry name" value="Actin-like ATPase domain"/>
    <property type="match status" value="1"/>
</dbReference>
<dbReference type="Gene3D" id="3.30.420.40">
    <property type="match status" value="2"/>
</dbReference>
<reference evidence="2 3" key="1">
    <citation type="submission" date="2017-05" db="EMBL/GenBank/DDBJ databases">
        <title>Vagococcus spp. assemblies.</title>
        <authorList>
            <person name="Gulvik C.A."/>
        </authorList>
    </citation>
    <scope>NUCLEOTIDE SEQUENCE [LARGE SCALE GENOMIC DNA]</scope>
    <source>
        <strain evidence="2 3">CCUG 51432</strain>
    </source>
</reference>